<keyword evidence="7 11" id="KW-0472">Membrane</keyword>
<dbReference type="GO" id="GO:0007166">
    <property type="term" value="P:cell surface receptor signaling pathway"/>
    <property type="evidence" value="ECO:0007669"/>
    <property type="project" value="InterPro"/>
</dbReference>
<dbReference type="PROSITE" id="PS50261">
    <property type="entry name" value="G_PROTEIN_RECEP_F2_4"/>
    <property type="match status" value="1"/>
</dbReference>
<feature type="transmembrane region" description="Helical" evidence="11">
    <location>
        <begin position="192"/>
        <end position="210"/>
    </location>
</feature>
<evidence type="ECO:0000256" key="5">
    <source>
        <dbReference type="ARBA" id="ARBA00022989"/>
    </source>
</evidence>
<evidence type="ECO:0000259" key="12">
    <source>
        <dbReference type="PROSITE" id="PS50227"/>
    </source>
</evidence>
<dbReference type="PANTHER" id="PTHR45620:SF15">
    <property type="entry name" value="DIURETIC HORMONE 44 RECEPTOR 1-RELATED"/>
    <property type="match status" value="1"/>
</dbReference>
<feature type="transmembrane region" description="Helical" evidence="11">
    <location>
        <begin position="265"/>
        <end position="290"/>
    </location>
</feature>
<evidence type="ECO:0000256" key="7">
    <source>
        <dbReference type="ARBA" id="ARBA00023136"/>
    </source>
</evidence>
<dbReference type="EMBL" id="JABXBU010002230">
    <property type="protein sequence ID" value="KAF8767978.1"/>
    <property type="molecule type" value="Genomic_DNA"/>
</dbReference>
<feature type="transmembrane region" description="Helical" evidence="11">
    <location>
        <begin position="310"/>
        <end position="327"/>
    </location>
</feature>
<dbReference type="Pfam" id="PF02793">
    <property type="entry name" value="HRM"/>
    <property type="match status" value="1"/>
</dbReference>
<keyword evidence="3" id="KW-1003">Cell membrane</keyword>
<dbReference type="InterPro" id="IPR036445">
    <property type="entry name" value="GPCR_2_extracell_dom_sf"/>
</dbReference>
<keyword evidence="6" id="KW-0297">G-protein coupled receptor</keyword>
<evidence type="ECO:0000256" key="8">
    <source>
        <dbReference type="ARBA" id="ARBA00023170"/>
    </source>
</evidence>
<dbReference type="InterPro" id="IPR000832">
    <property type="entry name" value="GPCR_2_secretin-like"/>
</dbReference>
<keyword evidence="15" id="KW-1185">Reference proteome</keyword>
<evidence type="ECO:0000313" key="15">
    <source>
        <dbReference type="Proteomes" id="UP000807504"/>
    </source>
</evidence>
<dbReference type="SUPFAM" id="SSF111418">
    <property type="entry name" value="Hormone receptor domain"/>
    <property type="match status" value="1"/>
</dbReference>
<dbReference type="PROSITE" id="PS00650">
    <property type="entry name" value="G_PROTEIN_RECEP_F2_2"/>
    <property type="match status" value="1"/>
</dbReference>
<evidence type="ECO:0000313" key="14">
    <source>
        <dbReference type="EMBL" id="KAF8767978.1"/>
    </source>
</evidence>
<dbReference type="PROSITE" id="PS00649">
    <property type="entry name" value="G_PROTEIN_RECEP_F2_1"/>
    <property type="match status" value="1"/>
</dbReference>
<dbReference type="Gene3D" id="1.20.1070.10">
    <property type="entry name" value="Rhodopsin 7-helix transmembrane proteins"/>
    <property type="match status" value="1"/>
</dbReference>
<dbReference type="InterPro" id="IPR017983">
    <property type="entry name" value="GPCR_2_secretin-like_CS"/>
</dbReference>
<keyword evidence="5 11" id="KW-1133">Transmembrane helix</keyword>
<feature type="transmembrane region" description="Helical" evidence="11">
    <location>
        <begin position="164"/>
        <end position="186"/>
    </location>
</feature>
<dbReference type="InterPro" id="IPR050332">
    <property type="entry name" value="GPCR_2"/>
</dbReference>
<dbReference type="PROSITE" id="PS50227">
    <property type="entry name" value="G_PROTEIN_RECEP_F2_3"/>
    <property type="match status" value="1"/>
</dbReference>
<evidence type="ECO:0000256" key="6">
    <source>
        <dbReference type="ARBA" id="ARBA00023040"/>
    </source>
</evidence>
<dbReference type="PRINTS" id="PR01127">
    <property type="entry name" value="DIUHORMONER"/>
</dbReference>
<dbReference type="PRINTS" id="PR00249">
    <property type="entry name" value="GPCRSECRETIN"/>
</dbReference>
<dbReference type="SUPFAM" id="SSF81321">
    <property type="entry name" value="Family A G protein-coupled receptor-like"/>
    <property type="match status" value="1"/>
</dbReference>
<comment type="caution">
    <text evidence="14">The sequence shown here is derived from an EMBL/GenBank/DDBJ whole genome shotgun (WGS) entry which is preliminary data.</text>
</comment>
<name>A0A8T0E976_ARGBR</name>
<gene>
    <name evidence="14" type="ORF">HNY73_020845</name>
</gene>
<feature type="transmembrane region" description="Helical" evidence="11">
    <location>
        <begin position="217"/>
        <end position="238"/>
    </location>
</feature>
<evidence type="ECO:0000256" key="9">
    <source>
        <dbReference type="ARBA" id="ARBA00023180"/>
    </source>
</evidence>
<dbReference type="InterPro" id="IPR017981">
    <property type="entry name" value="GPCR_2-like_7TM"/>
</dbReference>
<feature type="transmembrane region" description="Helical" evidence="11">
    <location>
        <begin position="132"/>
        <end position="152"/>
    </location>
</feature>
<sequence length="441" mass="49845">MLEETELSVKSTNNVTTERNAFEDIGSFEELDCLSQFLTDPYPGNGKELFCNSTWDGISCWPTTPAGSTANVPCFEEFNGVRYDITTNASRQCLENGTWSPWSNYRECKPITLPEDDEFFQVLWDMKEAATIYYVGYGISLVALSLALFVFFHFKKWQNFTKLVMTFLVLELKTMVACFLVILLTYLMATNFFWMFVEGLYLYMLVVKTFSIDKIQFRTYICIGWGIPAIVAAAWAIVKGTAGGVSEEPLAQRGCPWQNKDYYDYVFSCPVMLVLLINIFFLAKIMWVLITKFGVPKHWGIKANRKAAKALLVLIPLLGVTYIVVIATPSDPVAEVVFIYIQATLLSIQGFVVAVLYCFLNGEVQNSLRHHLERWRTQKTVGKTPRHSVGHLSPHHGESIALYRDRGARESCTSFTTTTSVVNVPKRSGSANHLAVQDDML</sequence>
<dbReference type="Proteomes" id="UP000807504">
    <property type="component" value="Unassembled WGS sequence"/>
</dbReference>
<keyword evidence="8 14" id="KW-0675">Receptor</keyword>
<proteinExistence type="inferred from homology"/>
<dbReference type="InterPro" id="IPR001879">
    <property type="entry name" value="GPCR_2_extracellular_dom"/>
</dbReference>
<organism evidence="14 15">
    <name type="scientific">Argiope bruennichi</name>
    <name type="common">Wasp spider</name>
    <name type="synonym">Aranea bruennichi</name>
    <dbReference type="NCBI Taxonomy" id="94029"/>
    <lineage>
        <taxon>Eukaryota</taxon>
        <taxon>Metazoa</taxon>
        <taxon>Ecdysozoa</taxon>
        <taxon>Arthropoda</taxon>
        <taxon>Chelicerata</taxon>
        <taxon>Arachnida</taxon>
        <taxon>Araneae</taxon>
        <taxon>Araneomorphae</taxon>
        <taxon>Entelegynae</taxon>
        <taxon>Araneoidea</taxon>
        <taxon>Araneidae</taxon>
        <taxon>Argiope</taxon>
    </lineage>
</organism>
<keyword evidence="9" id="KW-0325">Glycoprotein</keyword>
<evidence type="ECO:0000256" key="11">
    <source>
        <dbReference type="SAM" id="Phobius"/>
    </source>
</evidence>
<dbReference type="AlphaFoldDB" id="A0A8T0E976"/>
<dbReference type="GO" id="GO:0008528">
    <property type="term" value="F:G protein-coupled peptide receptor activity"/>
    <property type="evidence" value="ECO:0007669"/>
    <property type="project" value="TreeGrafter"/>
</dbReference>
<evidence type="ECO:0000256" key="4">
    <source>
        <dbReference type="ARBA" id="ARBA00022692"/>
    </source>
</evidence>
<feature type="domain" description="G-protein coupled receptors family 2 profile 2" evidence="13">
    <location>
        <begin position="129"/>
        <end position="361"/>
    </location>
</feature>
<dbReference type="Gene3D" id="4.10.1240.10">
    <property type="entry name" value="GPCR, family 2, extracellular hormone receptor domain"/>
    <property type="match status" value="1"/>
</dbReference>
<evidence type="ECO:0000256" key="1">
    <source>
        <dbReference type="ARBA" id="ARBA00004651"/>
    </source>
</evidence>
<comment type="subcellular location">
    <subcellularLocation>
        <location evidence="1">Cell membrane</location>
        <topology evidence="1">Multi-pass membrane protein</topology>
    </subcellularLocation>
</comment>
<keyword evidence="10" id="KW-0807">Transducer</keyword>
<evidence type="ECO:0000256" key="3">
    <source>
        <dbReference type="ARBA" id="ARBA00022475"/>
    </source>
</evidence>
<dbReference type="GO" id="GO:0005886">
    <property type="term" value="C:plasma membrane"/>
    <property type="evidence" value="ECO:0007669"/>
    <property type="project" value="UniProtKB-SubCell"/>
</dbReference>
<dbReference type="InterPro" id="IPR002001">
    <property type="entry name" value="GPCR_2_diuretic_rcpt"/>
</dbReference>
<dbReference type="Pfam" id="PF00002">
    <property type="entry name" value="7tm_2"/>
    <property type="match status" value="1"/>
</dbReference>
<dbReference type="GO" id="GO:0007188">
    <property type="term" value="P:adenylate cyclase-modulating G protein-coupled receptor signaling pathway"/>
    <property type="evidence" value="ECO:0007669"/>
    <property type="project" value="TreeGrafter"/>
</dbReference>
<evidence type="ECO:0000256" key="2">
    <source>
        <dbReference type="ARBA" id="ARBA00005314"/>
    </source>
</evidence>
<dbReference type="SMART" id="SM00008">
    <property type="entry name" value="HormR"/>
    <property type="match status" value="1"/>
</dbReference>
<evidence type="ECO:0000256" key="10">
    <source>
        <dbReference type="ARBA" id="ARBA00023224"/>
    </source>
</evidence>
<protein>
    <submittedName>
        <fullName evidence="14">Diuretic hormone receptor like protein</fullName>
    </submittedName>
</protein>
<feature type="domain" description="G-protein coupled receptors family 2 profile 1" evidence="12">
    <location>
        <begin position="32"/>
        <end position="112"/>
    </location>
</feature>
<feature type="transmembrane region" description="Helical" evidence="11">
    <location>
        <begin position="339"/>
        <end position="360"/>
    </location>
</feature>
<dbReference type="PANTHER" id="PTHR45620">
    <property type="entry name" value="PDF RECEPTOR-LIKE PROTEIN-RELATED"/>
    <property type="match status" value="1"/>
</dbReference>
<keyword evidence="4 11" id="KW-0812">Transmembrane</keyword>
<reference evidence="14" key="2">
    <citation type="submission" date="2020-06" db="EMBL/GenBank/DDBJ databases">
        <authorList>
            <person name="Sheffer M."/>
        </authorList>
    </citation>
    <scope>NUCLEOTIDE SEQUENCE</scope>
</reference>
<comment type="similarity">
    <text evidence="2">Belongs to the G-protein coupled receptor 2 family.</text>
</comment>
<dbReference type="GO" id="GO:0008036">
    <property type="term" value="F:diuretic hormone receptor activity"/>
    <property type="evidence" value="ECO:0007669"/>
    <property type="project" value="InterPro"/>
</dbReference>
<dbReference type="GO" id="GO:0017046">
    <property type="term" value="F:peptide hormone binding"/>
    <property type="evidence" value="ECO:0007669"/>
    <property type="project" value="TreeGrafter"/>
</dbReference>
<reference evidence="14" key="1">
    <citation type="journal article" date="2020" name="bioRxiv">
        <title>Chromosome-level reference genome of the European wasp spider Argiope bruennichi: a resource for studies on range expansion and evolutionary adaptation.</title>
        <authorList>
            <person name="Sheffer M.M."/>
            <person name="Hoppe A."/>
            <person name="Krehenwinkel H."/>
            <person name="Uhl G."/>
            <person name="Kuss A.W."/>
            <person name="Jensen L."/>
            <person name="Jensen C."/>
            <person name="Gillespie R.G."/>
            <person name="Hoff K.J."/>
            <person name="Prost S."/>
        </authorList>
    </citation>
    <scope>NUCLEOTIDE SEQUENCE</scope>
</reference>
<evidence type="ECO:0000259" key="13">
    <source>
        <dbReference type="PROSITE" id="PS50261"/>
    </source>
</evidence>
<accession>A0A8T0E976</accession>